<comment type="cofactor">
    <cofactor evidence="9">
        <name>Zn(2+)</name>
        <dbReference type="ChEBI" id="CHEBI:29105"/>
    </cofactor>
    <text evidence="9">Binds 1 zinc ion per subunit.</text>
</comment>
<keyword evidence="5 9" id="KW-0805">Transcription regulation</keyword>
<feature type="binding site" evidence="9">
    <location>
        <position position="157"/>
    </location>
    <ligand>
        <name>Zn(2+)</name>
        <dbReference type="ChEBI" id="CHEBI:29105"/>
    </ligand>
</feature>
<dbReference type="SUPFAM" id="SSF160930">
    <property type="entry name" value="FlhC-like"/>
    <property type="match status" value="1"/>
</dbReference>
<evidence type="ECO:0000256" key="6">
    <source>
        <dbReference type="ARBA" id="ARBA00023125"/>
    </source>
</evidence>
<evidence type="ECO:0000256" key="9">
    <source>
        <dbReference type="HAMAP-Rule" id="MF_01891"/>
    </source>
</evidence>
<dbReference type="GO" id="GO:0044781">
    <property type="term" value="P:bacterial-type flagellum organization"/>
    <property type="evidence" value="ECO:0007669"/>
    <property type="project" value="UniProtKB-KW"/>
</dbReference>
<evidence type="ECO:0000256" key="5">
    <source>
        <dbReference type="ARBA" id="ARBA00023015"/>
    </source>
</evidence>
<keyword evidence="11" id="KW-0966">Cell projection</keyword>
<evidence type="ECO:0000256" key="4">
    <source>
        <dbReference type="ARBA" id="ARBA00022833"/>
    </source>
</evidence>
<dbReference type="HAMAP" id="MF_01891">
    <property type="entry name" value="FhlC"/>
    <property type="match status" value="1"/>
</dbReference>
<keyword evidence="1 9" id="KW-0963">Cytoplasm</keyword>
<dbReference type="PIRSF" id="PIRSF003159">
    <property type="entry name" value="FlhC"/>
    <property type="match status" value="1"/>
</dbReference>
<feature type="binding site" evidence="9">
    <location>
        <position position="177"/>
    </location>
    <ligand>
        <name>Zn(2+)</name>
        <dbReference type="ChEBI" id="CHEBI:29105"/>
    </ligand>
</feature>
<comment type="subunit">
    <text evidence="9">Heterohexamer composed of two FlhC and four FlhD subunits. Each FlhC binds a FlhD dimer, forming a heterotrimer, and a hexamer assembles by dimerization of two heterotrimers.</text>
</comment>
<comment type="subcellular location">
    <subcellularLocation>
        <location evidence="9 10">Cytoplasm</location>
    </subcellularLocation>
</comment>
<dbReference type="Pfam" id="PF05280">
    <property type="entry name" value="FlhC"/>
    <property type="match status" value="1"/>
</dbReference>
<comment type="similarity">
    <text evidence="9 10">Belongs to the FlhC family.</text>
</comment>
<evidence type="ECO:0000313" key="12">
    <source>
        <dbReference type="Proteomes" id="UP000246145"/>
    </source>
</evidence>
<keyword evidence="7 9" id="KW-0010">Activator</keyword>
<keyword evidence="8 9" id="KW-0804">Transcription</keyword>
<name>A0A2U1CSI4_9BURK</name>
<evidence type="ECO:0000256" key="2">
    <source>
        <dbReference type="ARBA" id="ARBA00022723"/>
    </source>
</evidence>
<evidence type="ECO:0000256" key="8">
    <source>
        <dbReference type="ARBA" id="ARBA00023163"/>
    </source>
</evidence>
<comment type="caution">
    <text evidence="11">The sequence shown here is derived from an EMBL/GenBank/DDBJ whole genome shotgun (WGS) entry which is preliminary data.</text>
</comment>
<organism evidence="11 12">
    <name type="scientific">Pusillimonas noertemannii</name>
    <dbReference type="NCBI Taxonomy" id="305977"/>
    <lineage>
        <taxon>Bacteria</taxon>
        <taxon>Pseudomonadati</taxon>
        <taxon>Pseudomonadota</taxon>
        <taxon>Betaproteobacteria</taxon>
        <taxon>Burkholderiales</taxon>
        <taxon>Alcaligenaceae</taxon>
        <taxon>Pusillimonas</taxon>
    </lineage>
</organism>
<keyword evidence="11" id="KW-0969">Cilium</keyword>
<feature type="binding site" evidence="9">
    <location>
        <position position="154"/>
    </location>
    <ligand>
        <name>Zn(2+)</name>
        <dbReference type="ChEBI" id="CHEBI:29105"/>
    </ligand>
</feature>
<evidence type="ECO:0000256" key="7">
    <source>
        <dbReference type="ARBA" id="ARBA00023159"/>
    </source>
</evidence>
<dbReference type="GO" id="GO:0045893">
    <property type="term" value="P:positive regulation of DNA-templated transcription"/>
    <property type="evidence" value="ECO:0007669"/>
    <property type="project" value="InterPro"/>
</dbReference>
<dbReference type="RefSeq" id="WP_017525026.1">
    <property type="nucleotide sequence ID" value="NZ_JACCEX010000001.1"/>
</dbReference>
<dbReference type="STRING" id="1231391.GCA_000308195_02676"/>
<accession>A0A2U1CSI4</accession>
<dbReference type="OrthoDB" id="5570801at2"/>
<dbReference type="GO" id="GO:0003677">
    <property type="term" value="F:DNA binding"/>
    <property type="evidence" value="ECO:0007669"/>
    <property type="project" value="UniProtKB-UniRule"/>
</dbReference>
<sequence>MTAKSVISGTGKSVGKSVSKEADEILLASDMIRLGARLQVLQAETSLSYDRLSRLYREIRGCSPPKGMLPFSVDWFMTWLPNIHSSVFYGIYRYLDTYTPAKKTRALIEAYRLYLEQASVGRAAPAADEPVLSFTRAWMLIRFVESGMIQLSHCVRCTGGFVAHAHDPQQNFVCAICRPPPRAGKTRSRARAL</sequence>
<dbReference type="GO" id="GO:1902208">
    <property type="term" value="P:regulation of bacterial-type flagellum assembly"/>
    <property type="evidence" value="ECO:0007669"/>
    <property type="project" value="UniProtKB-UniRule"/>
</dbReference>
<dbReference type="Proteomes" id="UP000246145">
    <property type="component" value="Unassembled WGS sequence"/>
</dbReference>
<proteinExistence type="inferred from homology"/>
<comment type="function">
    <text evidence="9">Functions in complex with FlhD as a master transcriptional regulator that regulates transcription of several flagellar and non-flagellar operons by binding to their promoter region. Activates expression of class 2 flagellar genes, including fliA, which is a flagellum-specific sigma factor that turns on the class 3 genes. Also regulates genes whose products function in a variety of physiological pathways.</text>
</comment>
<feature type="binding site" evidence="9">
    <location>
        <position position="174"/>
    </location>
    <ligand>
        <name>Zn(2+)</name>
        <dbReference type="ChEBI" id="CHEBI:29105"/>
    </ligand>
</feature>
<dbReference type="GO" id="GO:0008270">
    <property type="term" value="F:zinc ion binding"/>
    <property type="evidence" value="ECO:0007669"/>
    <property type="project" value="UniProtKB-UniRule"/>
</dbReference>
<gene>
    <name evidence="9" type="primary">flhC</name>
    <name evidence="11" type="ORF">C7440_1270</name>
</gene>
<evidence type="ECO:0000256" key="1">
    <source>
        <dbReference type="ARBA" id="ARBA00022490"/>
    </source>
</evidence>
<keyword evidence="3 9" id="KW-1005">Bacterial flagellum biogenesis</keyword>
<evidence type="ECO:0000256" key="10">
    <source>
        <dbReference type="PIRNR" id="PIRNR003159"/>
    </source>
</evidence>
<dbReference type="NCBIfam" id="NF009365">
    <property type="entry name" value="PRK12722.1"/>
    <property type="match status" value="1"/>
</dbReference>
<dbReference type="GO" id="GO:0005737">
    <property type="term" value="C:cytoplasm"/>
    <property type="evidence" value="ECO:0007669"/>
    <property type="project" value="UniProtKB-SubCell"/>
</dbReference>
<dbReference type="EMBL" id="QEKO01000001">
    <property type="protein sequence ID" value="PVY68856.1"/>
    <property type="molecule type" value="Genomic_DNA"/>
</dbReference>
<protein>
    <recommendedName>
        <fullName evidence="9 10">Flagellar transcriptional regulator FlhC</fullName>
    </recommendedName>
</protein>
<keyword evidence="6 9" id="KW-0238">DNA-binding</keyword>
<dbReference type="InterPro" id="IPR007944">
    <property type="entry name" value="FlhC"/>
</dbReference>
<evidence type="ECO:0000313" key="11">
    <source>
        <dbReference type="EMBL" id="PVY68856.1"/>
    </source>
</evidence>
<keyword evidence="4 9" id="KW-0862">Zinc</keyword>
<reference evidence="11 12" key="1">
    <citation type="submission" date="2018-04" db="EMBL/GenBank/DDBJ databases">
        <title>Genomic Encyclopedia of Type Strains, Phase IV (KMG-IV): sequencing the most valuable type-strain genomes for metagenomic binning, comparative biology and taxonomic classification.</title>
        <authorList>
            <person name="Goeker M."/>
        </authorList>
    </citation>
    <scope>NUCLEOTIDE SEQUENCE [LARGE SCALE GENOMIC DNA]</scope>
    <source>
        <strain evidence="11 12">DSM 10065</strain>
    </source>
</reference>
<evidence type="ECO:0000256" key="3">
    <source>
        <dbReference type="ARBA" id="ARBA00022795"/>
    </source>
</evidence>
<dbReference type="AlphaFoldDB" id="A0A2U1CSI4"/>
<keyword evidence="12" id="KW-1185">Reference proteome</keyword>
<keyword evidence="11" id="KW-0282">Flagellum</keyword>
<keyword evidence="2 9" id="KW-0479">Metal-binding</keyword>